<organism evidence="2 3">
    <name type="scientific">Tremella mesenterica</name>
    <name type="common">Jelly fungus</name>
    <dbReference type="NCBI Taxonomy" id="5217"/>
    <lineage>
        <taxon>Eukaryota</taxon>
        <taxon>Fungi</taxon>
        <taxon>Dikarya</taxon>
        <taxon>Basidiomycota</taxon>
        <taxon>Agaricomycotina</taxon>
        <taxon>Tremellomycetes</taxon>
        <taxon>Tremellales</taxon>
        <taxon>Tremellaceae</taxon>
        <taxon>Tremella</taxon>
    </lineage>
</organism>
<proteinExistence type="predicted"/>
<evidence type="ECO:0000256" key="1">
    <source>
        <dbReference type="SAM" id="MobiDB-lite"/>
    </source>
</evidence>
<name>A0A4Q1BDN5_TREME</name>
<dbReference type="VEuPathDB" id="FungiDB:TREMEDRAFT_61052"/>
<accession>A0A4Q1BDN5</accession>
<keyword evidence="3" id="KW-1185">Reference proteome</keyword>
<dbReference type="InParanoid" id="A0A4Q1BDN5"/>
<evidence type="ECO:0000313" key="2">
    <source>
        <dbReference type="EMBL" id="RXK34975.1"/>
    </source>
</evidence>
<reference evidence="2 3" key="1">
    <citation type="submission" date="2016-06" db="EMBL/GenBank/DDBJ databases">
        <title>Evolution of pathogenesis and genome organization in the Tremellales.</title>
        <authorList>
            <person name="Cuomo C."/>
            <person name="Litvintseva A."/>
            <person name="Heitman J."/>
            <person name="Chen Y."/>
            <person name="Sun S."/>
            <person name="Springer D."/>
            <person name="Dromer F."/>
            <person name="Young S."/>
            <person name="Zeng Q."/>
            <person name="Chapman S."/>
            <person name="Gujja S."/>
            <person name="Saif S."/>
            <person name="Birren B."/>
        </authorList>
    </citation>
    <scope>NUCLEOTIDE SEQUENCE [LARGE SCALE GENOMIC DNA]</scope>
    <source>
        <strain evidence="2 3">ATCC 28783</strain>
    </source>
</reference>
<sequence>MSTSGPGFTNSIPFPTLPEPQSPPPSPSYVANSFVDEPVLSSSHTIREYMEGFFERDAVSAQKRRQAPLGLPSTDQIPAYTAGMKRLLDATGGLIERSKLVVEWVKSSWYEEQPQSLEQDVREYDDRVRHLTKTKKSFQTLIELCESNSQEIWGFNEMDELWSAECRLFESIEVLTKVVINLYECTDIAHQFAESYDTGVVSRFTFETPPR</sequence>
<dbReference type="EMBL" id="SDIL01000167">
    <property type="protein sequence ID" value="RXK34975.1"/>
    <property type="molecule type" value="Genomic_DNA"/>
</dbReference>
<feature type="region of interest" description="Disordered" evidence="1">
    <location>
        <begin position="1"/>
        <end position="29"/>
    </location>
</feature>
<gene>
    <name evidence="2" type="ORF">M231_07758</name>
</gene>
<evidence type="ECO:0000313" key="3">
    <source>
        <dbReference type="Proteomes" id="UP000289152"/>
    </source>
</evidence>
<feature type="compositionally biased region" description="Polar residues" evidence="1">
    <location>
        <begin position="1"/>
        <end position="12"/>
    </location>
</feature>
<dbReference type="AlphaFoldDB" id="A0A4Q1BDN5"/>
<protein>
    <submittedName>
        <fullName evidence="2">Uncharacterized protein</fullName>
    </submittedName>
</protein>
<dbReference type="Proteomes" id="UP000289152">
    <property type="component" value="Unassembled WGS sequence"/>
</dbReference>
<comment type="caution">
    <text evidence="2">The sequence shown here is derived from an EMBL/GenBank/DDBJ whole genome shotgun (WGS) entry which is preliminary data.</text>
</comment>
<feature type="compositionally biased region" description="Pro residues" evidence="1">
    <location>
        <begin position="15"/>
        <end position="27"/>
    </location>
</feature>